<dbReference type="PANTHER" id="PTHR32161:SF8">
    <property type="entry name" value="DPP6 N-TERMINAL DOMAIN-LIKE PROTEIN"/>
    <property type="match status" value="1"/>
</dbReference>
<dbReference type="InParanoid" id="Q7UPT4"/>
<dbReference type="InterPro" id="IPR022660">
    <property type="entry name" value="DUF1581"/>
</dbReference>
<evidence type="ECO:0000259" key="1">
    <source>
        <dbReference type="Pfam" id="PF07619"/>
    </source>
</evidence>
<dbReference type="InterPro" id="IPR046518">
    <property type="entry name" value="DUF1583_N"/>
</dbReference>
<evidence type="ECO:0000259" key="2">
    <source>
        <dbReference type="Pfam" id="PF07622"/>
    </source>
</evidence>
<evidence type="ECO:0000313" key="5">
    <source>
        <dbReference type="Proteomes" id="UP000001025"/>
    </source>
</evidence>
<dbReference type="STRING" id="243090.RB6732"/>
<feature type="domain" description="DUF1581" evidence="1">
    <location>
        <begin position="405"/>
        <end position="488"/>
    </location>
</feature>
<dbReference type="AlphaFoldDB" id="Q7UPT4"/>
<dbReference type="EnsemblBacteria" id="CAD74975">
    <property type="protein sequence ID" value="CAD74975"/>
    <property type="gene ID" value="RB6732"/>
</dbReference>
<dbReference type="Gene3D" id="2.120.10.30">
    <property type="entry name" value="TolB, C-terminal domain"/>
    <property type="match status" value="2"/>
</dbReference>
<protein>
    <submittedName>
        <fullName evidence="4">Probable TolB protein, protein/colicin/DNA uptake system</fullName>
    </submittedName>
</protein>
<dbReference type="HOGENOM" id="CLU_272967_0_0_0"/>
<dbReference type="InterPro" id="IPR011042">
    <property type="entry name" value="6-blade_b-propeller_TolB-like"/>
</dbReference>
<feature type="domain" description="DUF1583" evidence="3">
    <location>
        <begin position="509"/>
        <end position="657"/>
    </location>
</feature>
<dbReference type="PANTHER" id="PTHR32161">
    <property type="entry name" value="DPP6 N-TERMINAL DOMAIN-LIKE PROTEIN"/>
    <property type="match status" value="1"/>
</dbReference>
<dbReference type="eggNOG" id="COG0823">
    <property type="taxonomic scope" value="Bacteria"/>
</dbReference>
<dbReference type="Pfam" id="PF07676">
    <property type="entry name" value="PD40"/>
    <property type="match status" value="2"/>
</dbReference>
<sequence length="1178" mass="130255">MTTSMQNATRASVLTHLGFIAVVVVSHGCFLPAAYGQTAEQAASLNTPSVNGDLDAGTSTSPLDKRVRELLIGSDLFADNVLEIRRLASQVPADERLDFLCRWILPSPSHANFRVSGDLPPTNPSPSVRREAAFGTHDSSIISPVYDALKLAKQQEKLGELRQRVSSIVPQSSRDAQARQALLALIDLERGNQIDAEESIVLLHELTSTATENSLADLWPAVLVAHRGNAQFARSRALGELISFLHQNCVARNRSDLPNSFTSQIRGISAEFFGREWESSDEAVQRIYDWTADYLQEWIPIREATASMRGNGDAVAQWIQNSSGVVVHRGGSHNEYLAFATPLQGNYSVEADLAAKKRGQILSAGRFDGLGHRNNHYRSGVLSWGLDNIELNKPFEKIDGWIHYRTTINDNTQTVHLNGRQIREESVATNAAPWLAMRSWHQDNAHFRNLHIGGAPETPDKVSLLTSRGLSGWTDYFGGSRPEYKGRWKSVATARGETMIVDPKREDLPQSNCESLLRYFRPLMRGDRVEYDFFYDPGKVSAHPALDRLALLITSDGVAEHWITDGCFDRSQLRPDNIVVRSDHQRHQGTVPLRPSQWNHIHLQLVDAKIQLSLNEQLIYECPLDNESDRTFGLFHFADREELRAKGLTLHGNWPQQLSTPQTLADSIPDQLQSDLAGLTSVFTHDFRNEEDTTRYFNAKTLLTSGNAVTTEEGLRLSAASFGPWKQIRTSPQFSLRGDFDVVAEFNHAIVPESGDLAHVALMISLEDSLSPKLMASSGFSKDHGLHLMGSIHLEYPDGTRTSLTGRSSSESTSGKLRIARRQDEIFFLFAEADNGIWRLIHQEKGSTGNVPLGGVKLACIVKGNVTTSTTWNQVSLRAEEMLVSSSPDPKPVLSVVRLDGTGLRDLAEPTGSMTRVGSPDWSPDGKQIAYNQHAGSTRTARLMRIEVSGGVPVDLGFGSMPTYSPDGKQIAFSAAGQGVGIMAADGSNRTILDPRGWGIQWSPRPNLLTYSIGGNLFIWDLNTSSSRPILQGPYATRYSYIDWNISWSPDGELIAIKGRRRDNSDDEIAVVTVSAPSRLRVLASPTKIGGEFSWSSDSRHLLFPMLDIESGRSRLHSIDVAASGLPKIWPNQPSDRQIFGIDLSTDGTWFAFTAEPESRVVPWRRQPESSPYQAPAR</sequence>
<evidence type="ECO:0000259" key="3">
    <source>
        <dbReference type="Pfam" id="PF20407"/>
    </source>
</evidence>
<dbReference type="Pfam" id="PF20407">
    <property type="entry name" value="DUF1583_N"/>
    <property type="match status" value="1"/>
</dbReference>
<feature type="domain" description="DUF1583" evidence="2">
    <location>
        <begin position="661"/>
        <end position="902"/>
    </location>
</feature>
<proteinExistence type="predicted"/>
<keyword evidence="5" id="KW-1185">Reference proteome</keyword>
<dbReference type="KEGG" id="rba:RB6732"/>
<dbReference type="Proteomes" id="UP000001025">
    <property type="component" value="Chromosome"/>
</dbReference>
<evidence type="ECO:0000313" key="4">
    <source>
        <dbReference type="EMBL" id="CAD74975.1"/>
    </source>
</evidence>
<dbReference type="SUPFAM" id="SSF82171">
    <property type="entry name" value="DPP6 N-terminal domain-like"/>
    <property type="match status" value="1"/>
</dbReference>
<accession>Q7UPT4</accession>
<dbReference type="OrthoDB" id="269409at2"/>
<dbReference type="InterPro" id="IPR011475">
    <property type="entry name" value="DUF1583"/>
</dbReference>
<gene>
    <name evidence="4" type="primary">tolB</name>
    <name evidence="4" type="ordered locus">RB6732</name>
</gene>
<name>Q7UPT4_RHOBA</name>
<dbReference type="EMBL" id="BX294144">
    <property type="protein sequence ID" value="CAD74975.1"/>
    <property type="molecule type" value="Genomic_DNA"/>
</dbReference>
<dbReference type="Pfam" id="PF07622">
    <property type="entry name" value="DUF1583"/>
    <property type="match status" value="1"/>
</dbReference>
<organism evidence="4 5">
    <name type="scientific">Rhodopirellula baltica (strain DSM 10527 / NCIMB 13988 / SH1)</name>
    <dbReference type="NCBI Taxonomy" id="243090"/>
    <lineage>
        <taxon>Bacteria</taxon>
        <taxon>Pseudomonadati</taxon>
        <taxon>Planctomycetota</taxon>
        <taxon>Planctomycetia</taxon>
        <taxon>Pirellulales</taxon>
        <taxon>Pirellulaceae</taxon>
        <taxon>Rhodopirellula</taxon>
    </lineage>
</organism>
<dbReference type="PATRIC" id="fig|243090.15.peg.3264"/>
<reference evidence="4 5" key="1">
    <citation type="journal article" date="2003" name="Proc. Natl. Acad. Sci. U.S.A.">
        <title>Complete genome sequence of the marine planctomycete Pirellula sp. strain 1.</title>
        <authorList>
            <person name="Gloeckner F.O."/>
            <person name="Kube M."/>
            <person name="Bauer M."/>
            <person name="Teeling H."/>
            <person name="Lombardot T."/>
            <person name="Ludwig W."/>
            <person name="Gade D."/>
            <person name="Beck A."/>
            <person name="Borzym K."/>
            <person name="Heitmann K."/>
            <person name="Rabus R."/>
            <person name="Schlesner H."/>
            <person name="Amann R."/>
            <person name="Reinhardt R."/>
        </authorList>
    </citation>
    <scope>NUCLEOTIDE SEQUENCE [LARGE SCALE GENOMIC DNA]</scope>
    <source>
        <strain evidence="5">DSM 10527 / NCIMB 13988 / SH1</strain>
    </source>
</reference>
<dbReference type="Pfam" id="PF07619">
    <property type="entry name" value="DUF1581"/>
    <property type="match status" value="1"/>
</dbReference>
<dbReference type="InterPro" id="IPR011659">
    <property type="entry name" value="WD40"/>
</dbReference>